<comment type="function">
    <text evidence="11">Bifunctional enzyme which can phosphorylate or dephosphorylate isocitrate dehydrogenase (IDH) on a specific serine residue. This is a regulatory mechanism which enables bacteria to bypass the Krebs cycle via the glyoxylate shunt in response to the source of carbon. When bacteria are grown on glucose, IDH is fully active and unphosphorylated, but when grown on acetate or ethanol, the activity of IDH declines drastically concomitant with its phosphorylation.</text>
</comment>
<evidence type="ECO:0000256" key="1">
    <source>
        <dbReference type="ARBA" id="ARBA00022435"/>
    </source>
</evidence>
<dbReference type="GO" id="GO:0006097">
    <property type="term" value="P:glyoxylate cycle"/>
    <property type="evidence" value="ECO:0007669"/>
    <property type="project" value="UniProtKB-UniRule"/>
</dbReference>
<feature type="binding site" evidence="11">
    <location>
        <position position="343"/>
    </location>
    <ligand>
        <name>ATP</name>
        <dbReference type="ChEBI" id="CHEBI:30616"/>
    </ligand>
</feature>
<dbReference type="HAMAP" id="MF_00747">
    <property type="entry name" value="AceK"/>
    <property type="match status" value="1"/>
</dbReference>
<comment type="caution">
    <text evidence="11">Lacks conserved residue(s) required for the propagation of feature annotation.</text>
</comment>
<dbReference type="InterPro" id="IPR046855">
    <property type="entry name" value="AceK_kinase"/>
</dbReference>
<feature type="domain" description="Isocitrate dehydrogenase kinase/phosphatase (AceK) regulatory" evidence="13">
    <location>
        <begin position="15"/>
        <end position="316"/>
    </location>
</feature>
<reference evidence="14 15" key="1">
    <citation type="submission" date="2018-05" db="EMBL/GenBank/DDBJ databases">
        <title>Leucothrix arctica sp. nov., isolated from Arctic seawater.</title>
        <authorList>
            <person name="Choi A."/>
            <person name="Baek K."/>
        </authorList>
    </citation>
    <scope>NUCLEOTIDE SEQUENCE [LARGE SCALE GENOMIC DNA]</scope>
    <source>
        <strain evidence="14 15">JCM 18388</strain>
    </source>
</reference>
<gene>
    <name evidence="11" type="primary">aceK</name>
    <name evidence="14" type="ORF">DKW60_07965</name>
</gene>
<keyword evidence="1 11" id="KW-0329">Glyoxylate bypass</keyword>
<evidence type="ECO:0000256" key="8">
    <source>
        <dbReference type="ARBA" id="ARBA00022801"/>
    </source>
</evidence>
<dbReference type="PIRSF" id="PIRSF000719">
    <property type="entry name" value="AceK"/>
    <property type="match status" value="1"/>
</dbReference>
<keyword evidence="6 11" id="KW-0547">Nucleotide-binding</keyword>
<evidence type="ECO:0000256" key="3">
    <source>
        <dbReference type="ARBA" id="ARBA00022527"/>
    </source>
</evidence>
<dbReference type="GO" id="GO:0016208">
    <property type="term" value="F:AMP binding"/>
    <property type="evidence" value="ECO:0007669"/>
    <property type="project" value="TreeGrafter"/>
</dbReference>
<dbReference type="InterPro" id="IPR010452">
    <property type="entry name" value="Isocitrate_DH_AceK"/>
</dbReference>
<dbReference type="Pfam" id="PF20423">
    <property type="entry name" value="AceK_regulatory"/>
    <property type="match status" value="1"/>
</dbReference>
<dbReference type="GO" id="GO:0005737">
    <property type="term" value="C:cytoplasm"/>
    <property type="evidence" value="ECO:0007669"/>
    <property type="project" value="UniProtKB-SubCell"/>
</dbReference>
<dbReference type="EC" id="3.1.3.-" evidence="11"/>
<keyword evidence="9 11" id="KW-0067">ATP-binding</keyword>
<comment type="catalytic activity">
    <reaction evidence="11">
        <text>L-seryl-[isocitrate dehydrogenase] + ATP = O-phospho-L-seryl-[isocitrate dehydrogenase] + ADP + H(+)</text>
        <dbReference type="Rhea" id="RHEA:43540"/>
        <dbReference type="Rhea" id="RHEA-COMP:10605"/>
        <dbReference type="Rhea" id="RHEA-COMP:10606"/>
        <dbReference type="ChEBI" id="CHEBI:15378"/>
        <dbReference type="ChEBI" id="CHEBI:29999"/>
        <dbReference type="ChEBI" id="CHEBI:30616"/>
        <dbReference type="ChEBI" id="CHEBI:83421"/>
        <dbReference type="ChEBI" id="CHEBI:456216"/>
        <dbReference type="EC" id="2.7.11.5"/>
    </reaction>
</comment>
<dbReference type="NCBIfam" id="NF002804">
    <property type="entry name" value="PRK02946.1"/>
    <property type="match status" value="1"/>
</dbReference>
<evidence type="ECO:0000256" key="7">
    <source>
        <dbReference type="ARBA" id="ARBA00022777"/>
    </source>
</evidence>
<keyword evidence="3 11" id="KW-0723">Serine/threonine-protein kinase</keyword>
<evidence type="ECO:0000313" key="15">
    <source>
        <dbReference type="Proteomes" id="UP000245539"/>
    </source>
</evidence>
<dbReference type="RefSeq" id="WP_109837145.1">
    <property type="nucleotide sequence ID" value="NZ_QGKM01000015.1"/>
</dbReference>
<feature type="active site" evidence="11">
    <location>
        <position position="378"/>
    </location>
</feature>
<dbReference type="AlphaFoldDB" id="A0A317CK23"/>
<dbReference type="PANTHER" id="PTHR39559">
    <property type="match status" value="1"/>
</dbReference>
<dbReference type="Proteomes" id="UP000245539">
    <property type="component" value="Unassembled WGS sequence"/>
</dbReference>
<evidence type="ECO:0000313" key="14">
    <source>
        <dbReference type="EMBL" id="PWQ98679.1"/>
    </source>
</evidence>
<dbReference type="EMBL" id="QGKM01000015">
    <property type="protein sequence ID" value="PWQ98679.1"/>
    <property type="molecule type" value="Genomic_DNA"/>
</dbReference>
<dbReference type="GO" id="GO:0006099">
    <property type="term" value="P:tricarboxylic acid cycle"/>
    <property type="evidence" value="ECO:0007669"/>
    <property type="project" value="UniProtKB-UniRule"/>
</dbReference>
<accession>A0A317CK23</accession>
<dbReference type="InterPro" id="IPR046854">
    <property type="entry name" value="AceK_regulatory"/>
</dbReference>
<dbReference type="GO" id="GO:0006006">
    <property type="term" value="P:glucose metabolic process"/>
    <property type="evidence" value="ECO:0007669"/>
    <property type="project" value="InterPro"/>
</dbReference>
<evidence type="ECO:0000256" key="10">
    <source>
        <dbReference type="ARBA" id="ARBA00022912"/>
    </source>
</evidence>
<evidence type="ECO:0000256" key="6">
    <source>
        <dbReference type="ARBA" id="ARBA00022741"/>
    </source>
</evidence>
<keyword evidence="4 11" id="KW-0816">Tricarboxylic acid cycle</keyword>
<dbReference type="GO" id="GO:0005524">
    <property type="term" value="F:ATP binding"/>
    <property type="evidence" value="ECO:0007669"/>
    <property type="project" value="UniProtKB-UniRule"/>
</dbReference>
<keyword evidence="15" id="KW-1185">Reference proteome</keyword>
<dbReference type="GO" id="GO:0004721">
    <property type="term" value="F:phosphoprotein phosphatase activity"/>
    <property type="evidence" value="ECO:0007669"/>
    <property type="project" value="UniProtKB-KW"/>
</dbReference>
<comment type="similarity">
    <text evidence="11">Belongs to the AceK family.</text>
</comment>
<evidence type="ECO:0000259" key="13">
    <source>
        <dbReference type="Pfam" id="PF20423"/>
    </source>
</evidence>
<keyword evidence="5 11" id="KW-0808">Transferase</keyword>
<dbReference type="GO" id="GO:0008772">
    <property type="term" value="F:[isocitrate dehydrogenase (NADP+)] kinase activity"/>
    <property type="evidence" value="ECO:0007669"/>
    <property type="project" value="UniProtKB-UniRule"/>
</dbReference>
<dbReference type="Pfam" id="PF06315">
    <property type="entry name" value="AceK_kinase"/>
    <property type="match status" value="1"/>
</dbReference>
<dbReference type="EC" id="2.7.11.5" evidence="11"/>
<evidence type="ECO:0000256" key="4">
    <source>
        <dbReference type="ARBA" id="ARBA00022532"/>
    </source>
</evidence>
<keyword evidence="7 11" id="KW-0418">Kinase</keyword>
<feature type="domain" description="Isocitrate dehydrogenase kinase/phosphatase (AceK) kinase" evidence="12">
    <location>
        <begin position="317"/>
        <end position="572"/>
    </location>
</feature>
<name>A0A317CK23_9GAMM</name>
<evidence type="ECO:0000256" key="9">
    <source>
        <dbReference type="ARBA" id="ARBA00022840"/>
    </source>
</evidence>
<evidence type="ECO:0000259" key="12">
    <source>
        <dbReference type="Pfam" id="PF06315"/>
    </source>
</evidence>
<sequence length="596" mass="69638">MESEQTQSVDVKAIASTILDAFNKHYRIFLDITRGAKQRFVDQDWTADRAASQERITLYSKRVDEACEVLRREFDLEAIKKSLWKDVKQEYVALLYEHRQPELAETFYNSVFTWSFTRRYYNNDNIFVRPALSTKYLTGDNPVYRSYYPTKDKLESTVQEMLEAFDIGLAFSDFDHDTKCLTDQLRYILKRTHSYSDSYQLQILRPLFYRNKAAYIVGRVLDGVHYRPFVIPLLHNEDGKIYVDALVAAGRDITNLFSFARAYFMVDTRVPSAVVNFLHQMLPHKTAADLYTSIGLQKQGKTEFYRDFLDHLKHSSDQLEVTKGTLGMVMTVFTLPSYPFVFKIINDKFAPPKTVTHRIVKEKYQLVKMHDRVGRLADTLEFSHVALPLKRFSKELLESLKERIPSSIKIEGDQLIIRHLYIERRLEPLNLFVDDAKGDRLEQAFIEYGNAIKDLAQANIFPGDLLLKNFGVTNNCRVIFYDYDEIELMEDCNFRKIPTPKTPQQMMASEPWYSINDNDVFPEEFLLFVSSRPERRKLFTKHHKDLLDADYWRAVQDKIRNGSFGDVFPYSQGIRFKNIYASSTPTLSKPSEENQS</sequence>
<dbReference type="PANTHER" id="PTHR39559:SF1">
    <property type="entry name" value="ISOCITRATE DEHYDROGENASE KINASE_PHOSPHATASE"/>
    <property type="match status" value="1"/>
</dbReference>
<comment type="caution">
    <text evidence="14">The sequence shown here is derived from an EMBL/GenBank/DDBJ whole genome shotgun (WGS) entry which is preliminary data.</text>
</comment>
<proteinExistence type="inferred from homology"/>
<keyword evidence="10 11" id="KW-0904">Protein phosphatase</keyword>
<dbReference type="OrthoDB" id="5287793at2"/>
<evidence type="ECO:0000256" key="11">
    <source>
        <dbReference type="HAMAP-Rule" id="MF_00747"/>
    </source>
</evidence>
<protein>
    <recommendedName>
        <fullName evidence="11">Isocitrate dehydrogenase kinase/phosphatase</fullName>
        <shortName evidence="11">IDH kinase/phosphatase</shortName>
        <shortName evidence="11">IDHK/P</shortName>
        <ecNumber evidence="11">2.7.11.5</ecNumber>
        <ecNumber evidence="11">3.1.3.-</ecNumber>
    </recommendedName>
</protein>
<keyword evidence="8 11" id="KW-0378">Hydrolase</keyword>
<keyword evidence="2 11" id="KW-0963">Cytoplasm</keyword>
<evidence type="ECO:0000256" key="2">
    <source>
        <dbReference type="ARBA" id="ARBA00022490"/>
    </source>
</evidence>
<organism evidence="14 15">
    <name type="scientific">Leucothrix pacifica</name>
    <dbReference type="NCBI Taxonomy" id="1247513"/>
    <lineage>
        <taxon>Bacteria</taxon>
        <taxon>Pseudomonadati</taxon>
        <taxon>Pseudomonadota</taxon>
        <taxon>Gammaproteobacteria</taxon>
        <taxon>Thiotrichales</taxon>
        <taxon>Thiotrichaceae</taxon>
        <taxon>Leucothrix</taxon>
    </lineage>
</organism>
<dbReference type="GO" id="GO:0004674">
    <property type="term" value="F:protein serine/threonine kinase activity"/>
    <property type="evidence" value="ECO:0007669"/>
    <property type="project" value="UniProtKB-KW"/>
</dbReference>
<evidence type="ECO:0000256" key="5">
    <source>
        <dbReference type="ARBA" id="ARBA00022679"/>
    </source>
</evidence>
<comment type="subcellular location">
    <subcellularLocation>
        <location evidence="11">Cytoplasm</location>
    </subcellularLocation>
</comment>